<keyword evidence="2" id="KW-0813">Transport</keyword>
<dbReference type="PROSITE" id="PS51257">
    <property type="entry name" value="PROKAR_LIPOPROTEIN"/>
    <property type="match status" value="1"/>
</dbReference>
<gene>
    <name evidence="6" type="primary">dppA_14</name>
    <name evidence="6" type="ORF">SDC9_72178</name>
</gene>
<evidence type="ECO:0000256" key="4">
    <source>
        <dbReference type="SAM" id="MobiDB-lite"/>
    </source>
</evidence>
<feature type="domain" description="Solute-binding protein family 5" evidence="5">
    <location>
        <begin position="102"/>
        <end position="447"/>
    </location>
</feature>
<proteinExistence type="inferred from homology"/>
<dbReference type="InterPro" id="IPR030678">
    <property type="entry name" value="Peptide/Ni-bd"/>
</dbReference>
<feature type="region of interest" description="Disordered" evidence="4">
    <location>
        <begin position="34"/>
        <end position="58"/>
    </location>
</feature>
<dbReference type="GO" id="GO:1904680">
    <property type="term" value="F:peptide transmembrane transporter activity"/>
    <property type="evidence" value="ECO:0007669"/>
    <property type="project" value="TreeGrafter"/>
</dbReference>
<evidence type="ECO:0000256" key="3">
    <source>
        <dbReference type="ARBA" id="ARBA00022729"/>
    </source>
</evidence>
<dbReference type="PANTHER" id="PTHR30290">
    <property type="entry name" value="PERIPLASMIC BINDING COMPONENT OF ABC TRANSPORTER"/>
    <property type="match status" value="1"/>
</dbReference>
<dbReference type="SUPFAM" id="SSF53850">
    <property type="entry name" value="Periplasmic binding protein-like II"/>
    <property type="match status" value="1"/>
</dbReference>
<dbReference type="PANTHER" id="PTHR30290:SF9">
    <property type="entry name" value="OLIGOPEPTIDE-BINDING PROTEIN APPA"/>
    <property type="match status" value="1"/>
</dbReference>
<dbReference type="InterPro" id="IPR000914">
    <property type="entry name" value="SBP_5_dom"/>
</dbReference>
<dbReference type="GO" id="GO:0042597">
    <property type="term" value="C:periplasmic space"/>
    <property type="evidence" value="ECO:0007669"/>
    <property type="project" value="UniProtKB-ARBA"/>
</dbReference>
<dbReference type="Gene3D" id="3.10.105.10">
    <property type="entry name" value="Dipeptide-binding Protein, Domain 3"/>
    <property type="match status" value="1"/>
</dbReference>
<evidence type="ECO:0000259" key="5">
    <source>
        <dbReference type="Pfam" id="PF00496"/>
    </source>
</evidence>
<accession>A0A644YBK4</accession>
<protein>
    <submittedName>
        <fullName evidence="6">Periplasmic dipeptide transport protein</fullName>
    </submittedName>
</protein>
<dbReference type="EMBL" id="VSSQ01004553">
    <property type="protein sequence ID" value="MPM25679.1"/>
    <property type="molecule type" value="Genomic_DNA"/>
</dbReference>
<keyword evidence="3" id="KW-0732">Signal</keyword>
<evidence type="ECO:0000256" key="2">
    <source>
        <dbReference type="ARBA" id="ARBA00022448"/>
    </source>
</evidence>
<dbReference type="PIRSF" id="PIRSF002741">
    <property type="entry name" value="MppA"/>
    <property type="match status" value="1"/>
</dbReference>
<organism evidence="6">
    <name type="scientific">bioreactor metagenome</name>
    <dbReference type="NCBI Taxonomy" id="1076179"/>
    <lineage>
        <taxon>unclassified sequences</taxon>
        <taxon>metagenomes</taxon>
        <taxon>ecological metagenomes</taxon>
    </lineage>
</organism>
<dbReference type="Pfam" id="PF00496">
    <property type="entry name" value="SBP_bac_5"/>
    <property type="match status" value="1"/>
</dbReference>
<dbReference type="Gene3D" id="3.40.190.10">
    <property type="entry name" value="Periplasmic binding protein-like II"/>
    <property type="match status" value="1"/>
</dbReference>
<evidence type="ECO:0000256" key="1">
    <source>
        <dbReference type="ARBA" id="ARBA00005695"/>
    </source>
</evidence>
<evidence type="ECO:0000313" key="6">
    <source>
        <dbReference type="EMBL" id="MPM25679.1"/>
    </source>
</evidence>
<reference evidence="6" key="1">
    <citation type="submission" date="2019-08" db="EMBL/GenBank/DDBJ databases">
        <authorList>
            <person name="Kucharzyk K."/>
            <person name="Murdoch R.W."/>
            <person name="Higgins S."/>
            <person name="Loffler F."/>
        </authorList>
    </citation>
    <scope>NUCLEOTIDE SEQUENCE</scope>
</reference>
<comment type="similarity">
    <text evidence="1">Belongs to the bacterial solute-binding protein 5 family.</text>
</comment>
<dbReference type="GO" id="GO:0015833">
    <property type="term" value="P:peptide transport"/>
    <property type="evidence" value="ECO:0007669"/>
    <property type="project" value="TreeGrafter"/>
</dbReference>
<dbReference type="AlphaFoldDB" id="A0A644YBK4"/>
<name>A0A644YBK4_9ZZZZ</name>
<dbReference type="InterPro" id="IPR039424">
    <property type="entry name" value="SBP_5"/>
</dbReference>
<dbReference type="GO" id="GO:0043190">
    <property type="term" value="C:ATP-binding cassette (ABC) transporter complex"/>
    <property type="evidence" value="ECO:0007669"/>
    <property type="project" value="InterPro"/>
</dbReference>
<comment type="caution">
    <text evidence="6">The sequence shown here is derived from an EMBL/GenBank/DDBJ whole genome shotgun (WGS) entry which is preliminary data.</text>
</comment>
<sequence length="527" mass="56044">MGRQGKEKAMKQRILAGFLATLLCAALSGCGGGSSASDSTGGQSTGGNGPSPATDSVTVGISQDLDESLDPHLTVSAGTREVMFNVFEGLVKPTPDGDLIDAVASHHEVSADGTVYTFTLREGVTFHNGAAVSVDDVVWSIERCADAGEGKAPLVEAFSAIQSVKATDEKTVVITLNTAESEFLASLTTAILPKDYDAQATAPVGTGPFKFIGRVAGDSIALERFDGYWGDKPALKSVTFKIFESGDAMVLALQSGALDLCAHLTPTQAAQLGNGFQILNGTMNLVQALYLNNAVKPLDDLRVRQALCYAVDKQQVIDLAGDGTGKPLGSSMYPSFAKYFDDSLTDYYTQNLEKAKALLAEAGYPNGFDLTITVPSNYQPHVDTAQVLVEQLKAAGVNAKIELVDWSTWVSRVYTDRNYQSTVVGVDASSMTGRAMLERFTSDYGKNFVNYSNAEYDALFKQSQLVSGAGDDAGLVKLYKQMQENLAANAANVYLQDLGDLVAVRAGLDGYRFYPIYVMDLSGVKAG</sequence>